<feature type="compositionally biased region" description="Basic and acidic residues" evidence="1">
    <location>
        <begin position="1526"/>
        <end position="1537"/>
    </location>
</feature>
<gene>
    <name evidence="2" type="ORF">AGOR_G00108020</name>
</gene>
<feature type="compositionally biased region" description="Pro residues" evidence="1">
    <location>
        <begin position="944"/>
        <end position="956"/>
    </location>
</feature>
<dbReference type="Proteomes" id="UP000829720">
    <property type="component" value="Unassembled WGS sequence"/>
</dbReference>
<protein>
    <recommendedName>
        <fullName evidence="4">Protein TALPID3</fullName>
    </recommendedName>
</protein>
<feature type="compositionally biased region" description="Polar residues" evidence="1">
    <location>
        <begin position="139"/>
        <end position="155"/>
    </location>
</feature>
<keyword evidence="3" id="KW-1185">Reference proteome</keyword>
<comment type="caution">
    <text evidence="2">The sequence shown here is derived from an EMBL/GenBank/DDBJ whole genome shotgun (WGS) entry which is preliminary data.</text>
</comment>
<feature type="compositionally biased region" description="Polar residues" evidence="1">
    <location>
        <begin position="1595"/>
        <end position="1604"/>
    </location>
</feature>
<dbReference type="OrthoDB" id="10057439at2759"/>
<dbReference type="PANTHER" id="PTHR15721">
    <property type="entry name" value="KIAA0586 PROTEIN"/>
    <property type="match status" value="1"/>
</dbReference>
<dbReference type="EMBL" id="JAERUA010000009">
    <property type="protein sequence ID" value="KAI1895611.1"/>
    <property type="molecule type" value="Genomic_DNA"/>
</dbReference>
<name>A0A8T3DFL8_9TELE</name>
<feature type="region of interest" description="Disordered" evidence="1">
    <location>
        <begin position="682"/>
        <end position="756"/>
    </location>
</feature>
<dbReference type="Pfam" id="PF15324">
    <property type="entry name" value="TALPID3"/>
    <property type="match status" value="1"/>
</dbReference>
<feature type="region of interest" description="Disordered" evidence="1">
    <location>
        <begin position="1136"/>
        <end position="1333"/>
    </location>
</feature>
<reference evidence="2" key="1">
    <citation type="submission" date="2021-01" db="EMBL/GenBank/DDBJ databases">
        <authorList>
            <person name="Zahm M."/>
            <person name="Roques C."/>
            <person name="Cabau C."/>
            <person name="Klopp C."/>
            <person name="Donnadieu C."/>
            <person name="Jouanno E."/>
            <person name="Lampietro C."/>
            <person name="Louis A."/>
            <person name="Herpin A."/>
            <person name="Echchiki A."/>
            <person name="Berthelot C."/>
            <person name="Parey E."/>
            <person name="Roest-Crollius H."/>
            <person name="Braasch I."/>
            <person name="Postlethwait J."/>
            <person name="Bobe J."/>
            <person name="Montfort J."/>
            <person name="Bouchez O."/>
            <person name="Begum T."/>
            <person name="Mejri S."/>
            <person name="Adams A."/>
            <person name="Chen W.-J."/>
            <person name="Guiguen Y."/>
        </authorList>
    </citation>
    <scope>NUCLEOTIDE SEQUENCE</scope>
    <source>
        <tissue evidence="2">Blood</tissue>
    </source>
</reference>
<organism evidence="2 3">
    <name type="scientific">Albula goreensis</name>
    <dbReference type="NCBI Taxonomy" id="1534307"/>
    <lineage>
        <taxon>Eukaryota</taxon>
        <taxon>Metazoa</taxon>
        <taxon>Chordata</taxon>
        <taxon>Craniata</taxon>
        <taxon>Vertebrata</taxon>
        <taxon>Euteleostomi</taxon>
        <taxon>Actinopterygii</taxon>
        <taxon>Neopterygii</taxon>
        <taxon>Teleostei</taxon>
        <taxon>Albuliformes</taxon>
        <taxon>Albulidae</taxon>
        <taxon>Albula</taxon>
    </lineage>
</organism>
<feature type="compositionally biased region" description="Basic and acidic residues" evidence="1">
    <location>
        <begin position="699"/>
        <end position="711"/>
    </location>
</feature>
<feature type="compositionally biased region" description="Polar residues" evidence="1">
    <location>
        <begin position="529"/>
        <end position="541"/>
    </location>
</feature>
<evidence type="ECO:0000256" key="1">
    <source>
        <dbReference type="SAM" id="MobiDB-lite"/>
    </source>
</evidence>
<feature type="region of interest" description="Disordered" evidence="1">
    <location>
        <begin position="938"/>
        <end position="957"/>
    </location>
</feature>
<dbReference type="GO" id="GO:0005814">
    <property type="term" value="C:centriole"/>
    <property type="evidence" value="ECO:0007669"/>
    <property type="project" value="TreeGrafter"/>
</dbReference>
<feature type="compositionally biased region" description="Polar residues" evidence="1">
    <location>
        <begin position="1476"/>
        <end position="1487"/>
    </location>
</feature>
<feature type="region of interest" description="Disordered" evidence="1">
    <location>
        <begin position="101"/>
        <end position="162"/>
    </location>
</feature>
<dbReference type="InterPro" id="IPR029246">
    <property type="entry name" value="TALPID3"/>
</dbReference>
<feature type="compositionally biased region" description="Low complexity" evidence="1">
    <location>
        <begin position="1316"/>
        <end position="1328"/>
    </location>
</feature>
<feature type="compositionally biased region" description="Pro residues" evidence="1">
    <location>
        <begin position="1289"/>
        <end position="1315"/>
    </location>
</feature>
<evidence type="ECO:0000313" key="3">
    <source>
        <dbReference type="Proteomes" id="UP000829720"/>
    </source>
</evidence>
<feature type="compositionally biased region" description="Pro residues" evidence="1">
    <location>
        <begin position="1216"/>
        <end position="1230"/>
    </location>
</feature>
<dbReference type="GO" id="GO:0007224">
    <property type="term" value="P:smoothened signaling pathway"/>
    <property type="evidence" value="ECO:0007669"/>
    <property type="project" value="InterPro"/>
</dbReference>
<feature type="compositionally biased region" description="Pro residues" evidence="1">
    <location>
        <begin position="1150"/>
        <end position="1176"/>
    </location>
</feature>
<feature type="compositionally biased region" description="Basic and acidic residues" evidence="1">
    <location>
        <begin position="123"/>
        <end position="138"/>
    </location>
</feature>
<accession>A0A8T3DFL8</accession>
<feature type="region of interest" description="Disordered" evidence="1">
    <location>
        <begin position="465"/>
        <end position="494"/>
    </location>
</feature>
<evidence type="ECO:0008006" key="4">
    <source>
        <dbReference type="Google" id="ProtNLM"/>
    </source>
</evidence>
<feature type="region of interest" description="Disordered" evidence="1">
    <location>
        <begin position="1466"/>
        <end position="1487"/>
    </location>
</feature>
<feature type="compositionally biased region" description="Low complexity" evidence="1">
    <location>
        <begin position="791"/>
        <end position="802"/>
    </location>
</feature>
<proteinExistence type="predicted"/>
<feature type="region of interest" description="Disordered" evidence="1">
    <location>
        <begin position="791"/>
        <end position="810"/>
    </location>
</feature>
<feature type="compositionally biased region" description="Basic and acidic residues" evidence="1">
    <location>
        <begin position="1255"/>
        <end position="1280"/>
    </location>
</feature>
<sequence>MPNVVLSANDMEALTFESLDASTSSSDAGDILIRSTSIRIPRKGCFEKQNITATSVEPRCNDKVKISVKRLHEVAPPSMEVTTETVSEQVRICVPPALPANKPLTIPSRVRRPASSDMFKVLPGDRKPKKGPGEDRDSQVTSADVTKPLSCNSPPEGSRLKEQDVLISQYARGKEAVRAVLKQRSHGAPLRQEVKVQLLNQGGSSTTEAPQASEAPLAPTPSPGDQGASAAAAAVTAAALAATAPLLKAQSDLDSRLSHFTDDLRRLQEEGMLLGRKQEDRSGELEQQLHALTQQRLQHLERIQEQQLELQNRLLGSALDVVTSHVPAHSSTVPAFHTVPLGYSTGHTEPQTTEAAGDLKCKAFGRARQSTPETPAPRRFVPMPMSRNTKKHSNMASQGASVKPGNGRLLEQILNNPKSPGSRTQPMGGKKVAIATAVCQPEPSSAGKPQHDFLPSASSCSRAPGQAWTAVREPSNELPDSGCLQGGPPSAPSSVMLKAAGMLQDLGRLKAEMQTLVQESRKSPPPCLENQTKAASVSSGRVQPGDAPLGEGREPAQTSSGQSAAGTLPPPPRVSSPTPQTRAPKPLLQTLLLQNQPPPSMFEDAGRVLRRIQHHRRVLEENLEAILRAKDGEALHCQLEALSCNRDASEGVRIKKTVDAWISTLSKEIQAEIAREGFAARQMEHDKGSSSVLLQPGGGRKDDRLLEEAKGRTQSGDRTAGRKPFQRVVQGHSQNVEAQHKQPSRPLKSRGPHQLRLIGVSKPEKDDEEYLMKVYGKALFDGHRRTLKKSPYLRYSSPSPKSKPQRPKVVESVKGVKVKSAKTQTSLLPEEIHTVVNEPQYIFSPTRGEHNGLVAPQTPLEGLLIPMAIPLGQPRVEGGPPQPSRVIISHHPFTMTTSIPPSQPKPSRKPNVVVTEVQSVKKKPVQLQVQVLPNVDVDSVPSASPFPSPPPPPPPKIQAVEQAQEEAEYKILPGSDYLAFVDISQEPDEEPRDMPIQLNGFAEPPAALYHGPAFPPQPPRPPAGTESILGIIQQRETLENRLVDWVEQQLMARMIHGMYPQHVHTEQASLSEPEEGCLSGSDIVEAAGGSGLQLFVDAGVPVDSALIRQFVTDALAETVTLMLGQREEQARPTAPALALDVPATTEVVPTPVPTPVPSPRESPVPPARVSPSPSTPEPSEQGSAAESSREMLAPSEPQGTGPPESEQSPVATPAVTPVPSPPQVATPTAPPSVQSVELVQHSNPWGDAELPLEEEVPHCESEEQQQNHRPETLSVAKDEEPVSLVFVSPPAPPKHSTPPPRTPTPPPLRETPPPASCLSSEDSSSSPSITETDVAGRHISEGELLLSSGHMIAARALAEEGLPLPALNASLSSSLHGVLDIDYDPPSEGQVVRRPRIPHHRDPVLSLLAKMDQGPVALQEVPHHLEGFWDEETSLGELSEGQRPRLTAIGERILTGHSLLLDHTGLSRPGAGLSPDQGSLSSPGQLTLSAGLTLDSVQGSHHPVTISDLEASPMVLPHTQPIRVRSPEAEHDGREGQASDPPAPAHRSAPILVKQYQDRPEETEEQDQPLPSTSRDRSSPRTMLVMLPSTRQDRVSASISTVETDSSENDVF</sequence>
<dbReference type="PANTHER" id="PTHR15721:SF2">
    <property type="entry name" value="PROTEIN TALPID3"/>
    <property type="match status" value="1"/>
</dbReference>
<feature type="region of interest" description="Disordered" evidence="1">
    <location>
        <begin position="1526"/>
        <end position="1612"/>
    </location>
</feature>
<feature type="compositionally biased region" description="Polar residues" evidence="1">
    <location>
        <begin position="556"/>
        <end position="565"/>
    </location>
</feature>
<feature type="compositionally biased region" description="Polar residues" evidence="1">
    <location>
        <begin position="1234"/>
        <end position="1243"/>
    </location>
</feature>
<dbReference type="GO" id="GO:0036064">
    <property type="term" value="C:ciliary basal body"/>
    <property type="evidence" value="ECO:0007669"/>
    <property type="project" value="TreeGrafter"/>
</dbReference>
<evidence type="ECO:0000313" key="2">
    <source>
        <dbReference type="EMBL" id="KAI1895611.1"/>
    </source>
</evidence>
<feature type="region of interest" description="Disordered" evidence="1">
    <location>
        <begin position="202"/>
        <end position="229"/>
    </location>
</feature>
<feature type="region of interest" description="Disordered" evidence="1">
    <location>
        <begin position="516"/>
        <end position="583"/>
    </location>
</feature>